<dbReference type="OrthoDB" id="7364123at2"/>
<protein>
    <submittedName>
        <fullName evidence="2">Uncharacterized protein</fullName>
    </submittedName>
</protein>
<proteinExistence type="predicted"/>
<dbReference type="EMBL" id="VITT01000002">
    <property type="protein sequence ID" value="TWB63920.1"/>
    <property type="molecule type" value="Genomic_DNA"/>
</dbReference>
<accession>A0A560J5R5</accession>
<feature type="region of interest" description="Disordered" evidence="1">
    <location>
        <begin position="1"/>
        <end position="21"/>
    </location>
</feature>
<comment type="caution">
    <text evidence="2">The sequence shown here is derived from an EMBL/GenBank/DDBJ whole genome shotgun (WGS) entry which is preliminary data.</text>
</comment>
<evidence type="ECO:0000313" key="2">
    <source>
        <dbReference type="EMBL" id="TWB63920.1"/>
    </source>
</evidence>
<evidence type="ECO:0000256" key="1">
    <source>
        <dbReference type="SAM" id="MobiDB-lite"/>
    </source>
</evidence>
<organism evidence="2 3">
    <name type="scientific">Nitrospirillum amazonense</name>
    <dbReference type="NCBI Taxonomy" id="28077"/>
    <lineage>
        <taxon>Bacteria</taxon>
        <taxon>Pseudomonadati</taxon>
        <taxon>Pseudomonadota</taxon>
        <taxon>Alphaproteobacteria</taxon>
        <taxon>Rhodospirillales</taxon>
        <taxon>Azospirillaceae</taxon>
        <taxon>Nitrospirillum</taxon>
    </lineage>
</organism>
<dbReference type="Proteomes" id="UP000318050">
    <property type="component" value="Unassembled WGS sequence"/>
</dbReference>
<sequence>MTDRSYPPSYPPSCPPLPPMAPDAERLTGLVFELASQLHIERTRRLALETALARVGVIAPGQADALAEDAAVLARSRAELEVSMRKLMRILSESDDPKAPLRGEVPAPR</sequence>
<feature type="compositionally biased region" description="Pro residues" evidence="1">
    <location>
        <begin position="8"/>
        <end position="21"/>
    </location>
</feature>
<reference evidence="2 3" key="1">
    <citation type="submission" date="2019-06" db="EMBL/GenBank/DDBJ databases">
        <title>Genomic Encyclopedia of Type Strains, Phase IV (KMG-V): Genome sequencing to study the core and pangenomes of soil and plant-associated prokaryotes.</title>
        <authorList>
            <person name="Whitman W."/>
        </authorList>
    </citation>
    <scope>NUCLEOTIDE SEQUENCE [LARGE SCALE GENOMIC DNA]</scope>
    <source>
        <strain evidence="2 3">BR 11140</strain>
    </source>
</reference>
<dbReference type="AlphaFoldDB" id="A0A560J5R5"/>
<gene>
    <name evidence="2" type="ORF">FBZ92_10298</name>
</gene>
<evidence type="ECO:0000313" key="3">
    <source>
        <dbReference type="Proteomes" id="UP000318050"/>
    </source>
</evidence>
<name>A0A560J5R5_9PROT</name>